<name>A0ABV6DG27_9BACL</name>
<sequence>MVQMKEETNIRIPIVHIGVGQERYALRLEHVREVIRMRAVTELPGKASILGVVHVRGTIIPIVSLRSRLSMLEEAPTKSTRIVVIALGDTLVGLVVDRVYQVTELGELQPPPERMGAADSRFLTGIGQLDGELIGLLKLEYILEAG</sequence>
<reference evidence="2 3" key="1">
    <citation type="submission" date="2024-09" db="EMBL/GenBank/DDBJ databases">
        <authorList>
            <person name="Sun Q."/>
            <person name="Mori K."/>
        </authorList>
    </citation>
    <scope>NUCLEOTIDE SEQUENCE [LARGE SCALE GENOMIC DNA]</scope>
    <source>
        <strain evidence="2 3">CCM 7759</strain>
    </source>
</reference>
<comment type="caution">
    <text evidence="2">The sequence shown here is derived from an EMBL/GenBank/DDBJ whole genome shotgun (WGS) entry which is preliminary data.</text>
</comment>
<dbReference type="InterPro" id="IPR039315">
    <property type="entry name" value="CheW"/>
</dbReference>
<dbReference type="Gene3D" id="2.30.30.40">
    <property type="entry name" value="SH3 Domains"/>
    <property type="match status" value="1"/>
</dbReference>
<dbReference type="SUPFAM" id="SSF50341">
    <property type="entry name" value="CheW-like"/>
    <property type="match status" value="1"/>
</dbReference>
<dbReference type="PROSITE" id="PS50851">
    <property type="entry name" value="CHEW"/>
    <property type="match status" value="1"/>
</dbReference>
<evidence type="ECO:0000259" key="1">
    <source>
        <dbReference type="PROSITE" id="PS50851"/>
    </source>
</evidence>
<dbReference type="SMART" id="SM00260">
    <property type="entry name" value="CheW"/>
    <property type="match status" value="1"/>
</dbReference>
<dbReference type="InterPro" id="IPR036061">
    <property type="entry name" value="CheW-like_dom_sf"/>
</dbReference>
<proteinExistence type="predicted"/>
<dbReference type="PANTHER" id="PTHR22617">
    <property type="entry name" value="CHEMOTAXIS SENSOR HISTIDINE KINASE-RELATED"/>
    <property type="match status" value="1"/>
</dbReference>
<dbReference type="Pfam" id="PF01584">
    <property type="entry name" value="CheW"/>
    <property type="match status" value="1"/>
</dbReference>
<dbReference type="EMBL" id="JBHLWN010000021">
    <property type="protein sequence ID" value="MFC0211601.1"/>
    <property type="molecule type" value="Genomic_DNA"/>
</dbReference>
<keyword evidence="3" id="KW-1185">Reference proteome</keyword>
<dbReference type="Gene3D" id="2.40.50.180">
    <property type="entry name" value="CheA-289, Domain 4"/>
    <property type="match status" value="1"/>
</dbReference>
<protein>
    <submittedName>
        <fullName evidence="2">Chemotaxis protein CheW</fullName>
    </submittedName>
</protein>
<organism evidence="2 3">
    <name type="scientific">Paenibacillus chartarius</name>
    <dbReference type="NCBI Taxonomy" id="747481"/>
    <lineage>
        <taxon>Bacteria</taxon>
        <taxon>Bacillati</taxon>
        <taxon>Bacillota</taxon>
        <taxon>Bacilli</taxon>
        <taxon>Bacillales</taxon>
        <taxon>Paenibacillaceae</taxon>
        <taxon>Paenibacillus</taxon>
    </lineage>
</organism>
<dbReference type="Proteomes" id="UP001589776">
    <property type="component" value="Unassembled WGS sequence"/>
</dbReference>
<dbReference type="InterPro" id="IPR002545">
    <property type="entry name" value="CheW-lke_dom"/>
</dbReference>
<feature type="domain" description="CheW-like" evidence="1">
    <location>
        <begin position="11"/>
        <end position="146"/>
    </location>
</feature>
<dbReference type="PANTHER" id="PTHR22617:SF23">
    <property type="entry name" value="CHEMOTAXIS PROTEIN CHEW"/>
    <property type="match status" value="1"/>
</dbReference>
<accession>A0ABV6DG27</accession>
<dbReference type="RefSeq" id="WP_377468585.1">
    <property type="nucleotide sequence ID" value="NZ_JBHLWN010000021.1"/>
</dbReference>
<evidence type="ECO:0000313" key="2">
    <source>
        <dbReference type="EMBL" id="MFC0211601.1"/>
    </source>
</evidence>
<evidence type="ECO:0000313" key="3">
    <source>
        <dbReference type="Proteomes" id="UP001589776"/>
    </source>
</evidence>
<gene>
    <name evidence="2" type="ORF">ACFFK0_03900</name>
</gene>